<reference evidence="2 3" key="1">
    <citation type="submission" date="2018-03" db="EMBL/GenBank/DDBJ databases">
        <title>Genomic Encyclopedia of Archaeal and Bacterial Type Strains, Phase II (KMG-II): from individual species to whole genera.</title>
        <authorList>
            <person name="Goeker M."/>
        </authorList>
    </citation>
    <scope>NUCLEOTIDE SEQUENCE [LARGE SCALE GENOMIC DNA]</scope>
    <source>
        <strain evidence="2 3">ATCC BAA-1496</strain>
    </source>
</reference>
<protein>
    <submittedName>
        <fullName evidence="2">Uncharacterized protein</fullName>
    </submittedName>
</protein>
<evidence type="ECO:0000313" key="2">
    <source>
        <dbReference type="EMBL" id="PRY53485.1"/>
    </source>
</evidence>
<sequence length="38" mass="4528">MRRSRLEQTRDDTDAGWGEASDDEASARWLEENRPPHW</sequence>
<gene>
    <name evidence="2" type="ORF">BCF74_12730</name>
</gene>
<comment type="caution">
    <text evidence="2">The sequence shown here is derived from an EMBL/GenBank/DDBJ whole genome shotgun (WGS) entry which is preliminary data.</text>
</comment>
<accession>A0A2T0U6D5</accession>
<dbReference type="Proteomes" id="UP000237822">
    <property type="component" value="Unassembled WGS sequence"/>
</dbReference>
<organism evidence="2 3">
    <name type="scientific">Knoellia remsis</name>
    <dbReference type="NCBI Taxonomy" id="407159"/>
    <lineage>
        <taxon>Bacteria</taxon>
        <taxon>Bacillati</taxon>
        <taxon>Actinomycetota</taxon>
        <taxon>Actinomycetes</taxon>
        <taxon>Micrococcales</taxon>
        <taxon>Intrasporangiaceae</taxon>
        <taxon>Knoellia</taxon>
    </lineage>
</organism>
<keyword evidence="3" id="KW-1185">Reference proteome</keyword>
<name>A0A2T0U6D5_9MICO</name>
<evidence type="ECO:0000313" key="3">
    <source>
        <dbReference type="Proteomes" id="UP000237822"/>
    </source>
</evidence>
<dbReference type="EMBL" id="PVTI01000027">
    <property type="protein sequence ID" value="PRY53485.1"/>
    <property type="molecule type" value="Genomic_DNA"/>
</dbReference>
<feature type="compositionally biased region" description="Basic and acidic residues" evidence="1">
    <location>
        <begin position="1"/>
        <end position="13"/>
    </location>
</feature>
<feature type="region of interest" description="Disordered" evidence="1">
    <location>
        <begin position="1"/>
        <end position="38"/>
    </location>
</feature>
<feature type="compositionally biased region" description="Basic and acidic residues" evidence="1">
    <location>
        <begin position="25"/>
        <end position="38"/>
    </location>
</feature>
<dbReference type="AlphaFoldDB" id="A0A2T0U6D5"/>
<proteinExistence type="predicted"/>
<evidence type="ECO:0000256" key="1">
    <source>
        <dbReference type="SAM" id="MobiDB-lite"/>
    </source>
</evidence>